<dbReference type="Pfam" id="PF00669">
    <property type="entry name" value="Flagellin_N"/>
    <property type="match status" value="1"/>
</dbReference>
<dbReference type="Gene3D" id="1.20.1330.10">
    <property type="entry name" value="f41 fragment of flagellin, N-terminal domain"/>
    <property type="match status" value="1"/>
</dbReference>
<protein>
    <submittedName>
        <fullName evidence="2">Flagellar hook-associated protein 3</fullName>
    </submittedName>
</protein>
<keyword evidence="2" id="KW-0969">Cilium</keyword>
<sequence>MQLNGEISYNKQYNENIKDTSNWLDTTDTALSQMGNIFGRIETLLVNAGNGAYYSYFYSYFLSNLNLKYYLLFLMT</sequence>
<accession>W1XVQ3</accession>
<reference evidence="2" key="1">
    <citation type="submission" date="2013-12" db="EMBL/GenBank/DDBJ databases">
        <title>A Varibaculum cambriense genome reconstructed from a premature infant gut community with otherwise low bacterial novelty that shifts toward anaerobic metabolism during the third week of life.</title>
        <authorList>
            <person name="Brown C.T."/>
            <person name="Sharon I."/>
            <person name="Thomas B.C."/>
            <person name="Castelle C.J."/>
            <person name="Morowitz M.J."/>
            <person name="Banfield J.F."/>
        </authorList>
    </citation>
    <scope>NUCLEOTIDE SEQUENCE</scope>
</reference>
<evidence type="ECO:0000313" key="2">
    <source>
        <dbReference type="EMBL" id="ETJ34433.1"/>
    </source>
</evidence>
<proteinExistence type="predicted"/>
<feature type="non-terminal residue" evidence="2">
    <location>
        <position position="1"/>
    </location>
</feature>
<keyword evidence="2" id="KW-0282">Flagellum</keyword>
<gene>
    <name evidence="2" type="ORF">Q604_UNBC11143G0001</name>
</gene>
<keyword evidence="2" id="KW-0966">Cell projection</keyword>
<dbReference type="GO" id="GO:0005198">
    <property type="term" value="F:structural molecule activity"/>
    <property type="evidence" value="ECO:0007669"/>
    <property type="project" value="InterPro"/>
</dbReference>
<dbReference type="InterPro" id="IPR001029">
    <property type="entry name" value="Flagellin_N"/>
</dbReference>
<feature type="domain" description="Flagellin N-terminal" evidence="1">
    <location>
        <begin position="2"/>
        <end position="53"/>
    </location>
</feature>
<evidence type="ECO:0000259" key="1">
    <source>
        <dbReference type="Pfam" id="PF00669"/>
    </source>
</evidence>
<dbReference type="EMBL" id="AZMM01011143">
    <property type="protein sequence ID" value="ETJ34433.1"/>
    <property type="molecule type" value="Genomic_DNA"/>
</dbReference>
<name>W1XVQ3_9ZZZZ</name>
<comment type="caution">
    <text evidence="2">The sequence shown here is derived from an EMBL/GenBank/DDBJ whole genome shotgun (WGS) entry which is preliminary data.</text>
</comment>
<organism evidence="2">
    <name type="scientific">human gut metagenome</name>
    <dbReference type="NCBI Taxonomy" id="408170"/>
    <lineage>
        <taxon>unclassified sequences</taxon>
        <taxon>metagenomes</taxon>
        <taxon>organismal metagenomes</taxon>
    </lineage>
</organism>
<dbReference type="SUPFAM" id="SSF64518">
    <property type="entry name" value="Phase 1 flagellin"/>
    <property type="match status" value="1"/>
</dbReference>
<dbReference type="AlphaFoldDB" id="W1XVQ3"/>